<dbReference type="Proteomes" id="UP001276659">
    <property type="component" value="Unassembled WGS sequence"/>
</dbReference>
<gene>
    <name evidence="2" type="ORF">OEA41_003847</name>
</gene>
<comment type="caution">
    <text evidence="2">The sequence shown here is derived from an EMBL/GenBank/DDBJ whole genome shotgun (WGS) entry which is preliminary data.</text>
</comment>
<evidence type="ECO:0000256" key="1">
    <source>
        <dbReference type="SAM" id="MobiDB-lite"/>
    </source>
</evidence>
<feature type="region of interest" description="Disordered" evidence="1">
    <location>
        <begin position="1"/>
        <end position="79"/>
    </location>
</feature>
<keyword evidence="3" id="KW-1185">Reference proteome</keyword>
<evidence type="ECO:0000313" key="2">
    <source>
        <dbReference type="EMBL" id="KAK3171763.1"/>
    </source>
</evidence>
<reference evidence="2" key="1">
    <citation type="submission" date="2022-11" db="EMBL/GenBank/DDBJ databases">
        <title>Chromosomal genome sequence assembly and mating type (MAT) locus characterization of the leprose asexual lichenized fungus Lepraria neglecta (Nyl.) Erichsen.</title>
        <authorList>
            <person name="Allen J.L."/>
            <person name="Pfeffer B."/>
        </authorList>
    </citation>
    <scope>NUCLEOTIDE SEQUENCE</scope>
    <source>
        <strain evidence="2">Allen 5258</strain>
    </source>
</reference>
<organism evidence="2 3">
    <name type="scientific">Lepraria neglecta</name>
    <dbReference type="NCBI Taxonomy" id="209136"/>
    <lineage>
        <taxon>Eukaryota</taxon>
        <taxon>Fungi</taxon>
        <taxon>Dikarya</taxon>
        <taxon>Ascomycota</taxon>
        <taxon>Pezizomycotina</taxon>
        <taxon>Lecanoromycetes</taxon>
        <taxon>OSLEUM clade</taxon>
        <taxon>Lecanoromycetidae</taxon>
        <taxon>Lecanorales</taxon>
        <taxon>Lecanorineae</taxon>
        <taxon>Stereocaulaceae</taxon>
        <taxon>Lepraria</taxon>
    </lineage>
</organism>
<sequence>MAGKRGYTRKTSQSEFELEHGTDWKDTYTGNYGGDGATADGRPPFGANSSEEHLRGVEAHGKNGGIWRSTSVAVSHGEI</sequence>
<dbReference type="EMBL" id="JASNWA010000008">
    <property type="protein sequence ID" value="KAK3171763.1"/>
    <property type="molecule type" value="Genomic_DNA"/>
</dbReference>
<evidence type="ECO:0000313" key="3">
    <source>
        <dbReference type="Proteomes" id="UP001276659"/>
    </source>
</evidence>
<protein>
    <submittedName>
        <fullName evidence="2">Uncharacterized protein</fullName>
    </submittedName>
</protein>
<dbReference type="AlphaFoldDB" id="A0AAE0DLU4"/>
<feature type="compositionally biased region" description="Basic and acidic residues" evidence="1">
    <location>
        <begin position="50"/>
        <end position="61"/>
    </location>
</feature>
<accession>A0AAE0DLU4</accession>
<name>A0AAE0DLU4_9LECA</name>
<proteinExistence type="predicted"/>
<feature type="compositionally biased region" description="Basic and acidic residues" evidence="1">
    <location>
        <begin position="17"/>
        <end position="26"/>
    </location>
</feature>